<keyword evidence="3" id="KW-1185">Reference proteome</keyword>
<dbReference type="InterPro" id="IPR010359">
    <property type="entry name" value="IrrE_HExxH"/>
</dbReference>
<evidence type="ECO:0000313" key="3">
    <source>
        <dbReference type="Proteomes" id="UP000593846"/>
    </source>
</evidence>
<gene>
    <name evidence="2" type="ORF">IM676_01670</name>
</gene>
<accession>A0A7S6RDU4</accession>
<evidence type="ECO:0000313" key="2">
    <source>
        <dbReference type="EMBL" id="QOV23089.1"/>
    </source>
</evidence>
<dbReference type="Proteomes" id="UP000593846">
    <property type="component" value="Chromosome"/>
</dbReference>
<dbReference type="AlphaFoldDB" id="A0A7S6RDU4"/>
<dbReference type="KEGG" id="aee:IM676_01670"/>
<evidence type="ECO:0000259" key="1">
    <source>
        <dbReference type="Pfam" id="PF06114"/>
    </source>
</evidence>
<reference evidence="3" key="1">
    <citation type="submission" date="2020-10" db="EMBL/GenBank/DDBJ databases">
        <title>Genome-based taxonomic classification of the species Anabaenopsis elenkinii.</title>
        <authorList>
            <person name="Delbaje E."/>
            <person name="Andreote A.P.D."/>
            <person name="Pellegrinetti T.A."/>
            <person name="Cruz R.B."/>
            <person name="Branco L.H.Z."/>
            <person name="Fiore M.F."/>
        </authorList>
    </citation>
    <scope>NUCLEOTIDE SEQUENCE [LARGE SCALE GENOMIC DNA]</scope>
    <source>
        <strain evidence="3">CCIBt3563</strain>
    </source>
</reference>
<organism evidence="2 3">
    <name type="scientific">Anabaenopsis elenkinii CCIBt3563</name>
    <dbReference type="NCBI Taxonomy" id="2779889"/>
    <lineage>
        <taxon>Bacteria</taxon>
        <taxon>Bacillati</taxon>
        <taxon>Cyanobacteriota</taxon>
        <taxon>Cyanophyceae</taxon>
        <taxon>Nostocales</taxon>
        <taxon>Nodulariaceae</taxon>
        <taxon>Anabaenopsis</taxon>
    </lineage>
</organism>
<dbReference type="EMBL" id="CP063311">
    <property type="protein sequence ID" value="QOV23089.1"/>
    <property type="molecule type" value="Genomic_DNA"/>
</dbReference>
<dbReference type="RefSeq" id="WP_200988693.1">
    <property type="nucleotide sequence ID" value="NZ_CP063311.1"/>
</dbReference>
<dbReference type="Gene3D" id="1.10.10.2910">
    <property type="match status" value="1"/>
</dbReference>
<sequence>MTVKLTMSSLYAKLSKIGLNQDYVKNHGLPSWWNDELNDKPMAVLEGAGYIADHLNLNLESLLVEENIRFNSSAPTKFKQHNSRNQDHPYLAQALASRVAELTAYGTEANFTSLPTDVKKIRAEILTNHTTVNLKSLLEYCWSKGIVVVYFNNFPPKIKKFAALIQWKFNSPVIILSSKYKYSARLAFDLAHELGHLALGHLKEGILVDEKIKYDCNQNDDDECQANKFATQLLLGDCDNCLEDQRILHHNQLIKYAQLICQQNPHLDVVSIVLNYGWHTKKNWGFVQEALKKLDPLANGQQIVNEYLADRLDWDKFNDESYEYLEKVLGV</sequence>
<protein>
    <submittedName>
        <fullName evidence="2">ImmA/IrrE family metallo-endopeptidase</fullName>
    </submittedName>
</protein>
<proteinExistence type="predicted"/>
<dbReference type="Pfam" id="PF06114">
    <property type="entry name" value="Peptidase_M78"/>
    <property type="match status" value="1"/>
</dbReference>
<name>A0A7S6RDU4_9CYAN</name>
<feature type="domain" description="IrrE N-terminal-like" evidence="1">
    <location>
        <begin position="145"/>
        <end position="239"/>
    </location>
</feature>